<dbReference type="AlphaFoldDB" id="A0AAV4CY07"/>
<keyword evidence="3" id="KW-1185">Reference proteome</keyword>
<reference evidence="2 3" key="1">
    <citation type="journal article" date="2021" name="Elife">
        <title>Chloroplast acquisition without the gene transfer in kleptoplastic sea slugs, Plakobranchus ocellatus.</title>
        <authorList>
            <person name="Maeda T."/>
            <person name="Takahashi S."/>
            <person name="Yoshida T."/>
            <person name="Shimamura S."/>
            <person name="Takaki Y."/>
            <person name="Nagai Y."/>
            <person name="Toyoda A."/>
            <person name="Suzuki Y."/>
            <person name="Arimoto A."/>
            <person name="Ishii H."/>
            <person name="Satoh N."/>
            <person name="Nishiyama T."/>
            <person name="Hasebe M."/>
            <person name="Maruyama T."/>
            <person name="Minagawa J."/>
            <person name="Obokata J."/>
            <person name="Shigenobu S."/>
        </authorList>
    </citation>
    <scope>NUCLEOTIDE SEQUENCE [LARGE SCALE GENOMIC DNA]</scope>
</reference>
<name>A0AAV4CY07_9GAST</name>
<proteinExistence type="predicted"/>
<evidence type="ECO:0000313" key="3">
    <source>
        <dbReference type="Proteomes" id="UP000735302"/>
    </source>
</evidence>
<comment type="caution">
    <text evidence="2">The sequence shown here is derived from an EMBL/GenBank/DDBJ whole genome shotgun (WGS) entry which is preliminary data.</text>
</comment>
<evidence type="ECO:0000313" key="2">
    <source>
        <dbReference type="EMBL" id="GFO36728.1"/>
    </source>
</evidence>
<accession>A0AAV4CY07</accession>
<organism evidence="2 3">
    <name type="scientific">Plakobranchus ocellatus</name>
    <dbReference type="NCBI Taxonomy" id="259542"/>
    <lineage>
        <taxon>Eukaryota</taxon>
        <taxon>Metazoa</taxon>
        <taxon>Spiralia</taxon>
        <taxon>Lophotrochozoa</taxon>
        <taxon>Mollusca</taxon>
        <taxon>Gastropoda</taxon>
        <taxon>Heterobranchia</taxon>
        <taxon>Euthyneura</taxon>
        <taxon>Panpulmonata</taxon>
        <taxon>Sacoglossa</taxon>
        <taxon>Placobranchoidea</taxon>
        <taxon>Plakobranchidae</taxon>
        <taxon>Plakobranchus</taxon>
    </lineage>
</organism>
<dbReference type="EMBL" id="BLXT01007134">
    <property type="protein sequence ID" value="GFO36728.1"/>
    <property type="molecule type" value="Genomic_DNA"/>
</dbReference>
<gene>
    <name evidence="2" type="ORF">PoB_006323300</name>
</gene>
<feature type="region of interest" description="Disordered" evidence="1">
    <location>
        <begin position="75"/>
        <end position="96"/>
    </location>
</feature>
<evidence type="ECO:0000256" key="1">
    <source>
        <dbReference type="SAM" id="MobiDB-lite"/>
    </source>
</evidence>
<dbReference type="Proteomes" id="UP000735302">
    <property type="component" value="Unassembled WGS sequence"/>
</dbReference>
<protein>
    <submittedName>
        <fullName evidence="2">Uncharacterized protein</fullName>
    </submittedName>
</protein>
<sequence length="96" mass="11314">MKPFVSPQTPPRLSRHDHHCYKRHPHQNKHHHLYHHKHILEHHQPPPQYLDHHHHHAIGTTRKTIINVTIPLSLPLQTPSSRSLSRHAPSQLPLSH</sequence>
<feature type="region of interest" description="Disordered" evidence="1">
    <location>
        <begin position="1"/>
        <end position="32"/>
    </location>
</feature>
<feature type="compositionally biased region" description="Basic residues" evidence="1">
    <location>
        <begin position="13"/>
        <end position="32"/>
    </location>
</feature>